<organism evidence="2 3">
    <name type="scientific">Apiospora phragmitis</name>
    <dbReference type="NCBI Taxonomy" id="2905665"/>
    <lineage>
        <taxon>Eukaryota</taxon>
        <taxon>Fungi</taxon>
        <taxon>Dikarya</taxon>
        <taxon>Ascomycota</taxon>
        <taxon>Pezizomycotina</taxon>
        <taxon>Sordariomycetes</taxon>
        <taxon>Xylariomycetidae</taxon>
        <taxon>Amphisphaeriales</taxon>
        <taxon>Apiosporaceae</taxon>
        <taxon>Apiospora</taxon>
    </lineage>
</organism>
<evidence type="ECO:0000313" key="2">
    <source>
        <dbReference type="EMBL" id="KAK8073627.1"/>
    </source>
</evidence>
<protein>
    <submittedName>
        <fullName evidence="2">Uncharacterized protein</fullName>
    </submittedName>
</protein>
<dbReference type="RefSeq" id="XP_066718102.1">
    <property type="nucleotide sequence ID" value="XM_066855935.1"/>
</dbReference>
<feature type="region of interest" description="Disordered" evidence="1">
    <location>
        <begin position="358"/>
        <end position="401"/>
    </location>
</feature>
<feature type="region of interest" description="Disordered" evidence="1">
    <location>
        <begin position="289"/>
        <end position="341"/>
    </location>
</feature>
<dbReference type="EMBL" id="JAQQWL010000005">
    <property type="protein sequence ID" value="KAK8073627.1"/>
    <property type="molecule type" value="Genomic_DNA"/>
</dbReference>
<dbReference type="Proteomes" id="UP001480595">
    <property type="component" value="Unassembled WGS sequence"/>
</dbReference>
<evidence type="ECO:0000313" key="3">
    <source>
        <dbReference type="Proteomes" id="UP001480595"/>
    </source>
</evidence>
<reference evidence="2 3" key="1">
    <citation type="submission" date="2023-01" db="EMBL/GenBank/DDBJ databases">
        <title>Analysis of 21 Apiospora genomes using comparative genomics revels a genus with tremendous synthesis potential of carbohydrate active enzymes and secondary metabolites.</title>
        <authorList>
            <person name="Sorensen T."/>
        </authorList>
    </citation>
    <scope>NUCLEOTIDE SEQUENCE [LARGE SCALE GENOMIC DNA]</scope>
    <source>
        <strain evidence="2 3">CBS 135458</strain>
    </source>
</reference>
<accession>A0ABR1VS08</accession>
<sequence>MTVGGKEKVKSPLRKAPPAEQTRYNALIAKLNKRGASDPAEDVALSLHSISHDQAGGPSDAAFFRAGSTLNPKASEFTLTEFSKKHPATFSEPSAPKVGRPSVLDFFESTKESSQIPDLNPKAINDLRAWGRVFLDLLDAISHDDGQKEKLMSSLGDGIFPPGLLPPPALQPHSANLQQPPPDWPISQSAQLFPEIQPFAGYENSMPIVPTGLCNDINAYLLAAREMFPQTQALGNAREHAAVMPTPIGLRAPVGLQNPSGLQTNLQPSAPFVPQPHMAQFPISQAPTQAVNRPAPNLPQQLGLAGVQNDGAPRANAYSHGFGPTPVSKPKGPPRPGDPRWCKQQMMYEAYLEWQRSTDTGYHKKCKDRQAKRAERQRGGKDRQTSEVERPSSEGAIEASA</sequence>
<comment type="caution">
    <text evidence="2">The sequence shown here is derived from an EMBL/GenBank/DDBJ whole genome shotgun (WGS) entry which is preliminary data.</text>
</comment>
<keyword evidence="3" id="KW-1185">Reference proteome</keyword>
<proteinExistence type="predicted"/>
<name>A0ABR1VS08_9PEZI</name>
<evidence type="ECO:0000256" key="1">
    <source>
        <dbReference type="SAM" id="MobiDB-lite"/>
    </source>
</evidence>
<feature type="compositionally biased region" description="Basic and acidic residues" evidence="1">
    <location>
        <begin position="368"/>
        <end position="392"/>
    </location>
</feature>
<dbReference type="GeneID" id="92088998"/>
<gene>
    <name evidence="2" type="ORF">PG994_004526</name>
</gene>
<feature type="region of interest" description="Disordered" evidence="1">
    <location>
        <begin position="1"/>
        <end position="21"/>
    </location>
</feature>
<feature type="compositionally biased region" description="Basic and acidic residues" evidence="1">
    <location>
        <begin position="1"/>
        <end position="10"/>
    </location>
</feature>